<evidence type="ECO:0000313" key="2">
    <source>
        <dbReference type="Proteomes" id="UP001470809"/>
    </source>
</evidence>
<accession>A0AAN0MC91</accession>
<proteinExistence type="predicted"/>
<name>A0AAN0MC91_9RHOB</name>
<evidence type="ECO:0000313" key="1">
    <source>
        <dbReference type="EMBL" id="WZU68930.1"/>
    </source>
</evidence>
<dbReference type="Proteomes" id="UP001470809">
    <property type="component" value="Chromosome"/>
</dbReference>
<gene>
    <name evidence="1" type="ORF">AABB31_08730</name>
</gene>
<dbReference type="AlphaFoldDB" id="A0AAN0MC91"/>
<dbReference type="EMBL" id="CP151767">
    <property type="protein sequence ID" value="WZU68930.1"/>
    <property type="molecule type" value="Genomic_DNA"/>
</dbReference>
<organism evidence="1 2">
    <name type="scientific">Yoonia rhodophyticola</name>
    <dbReference type="NCBI Taxonomy" id="3137370"/>
    <lineage>
        <taxon>Bacteria</taxon>
        <taxon>Pseudomonadati</taxon>
        <taxon>Pseudomonadota</taxon>
        <taxon>Alphaproteobacteria</taxon>
        <taxon>Rhodobacterales</taxon>
        <taxon>Paracoccaceae</taxon>
        <taxon>Yoonia</taxon>
    </lineage>
</organism>
<keyword evidence="2" id="KW-1185">Reference proteome</keyword>
<sequence>MASGPAQSAGGRVAMDAAQCAHILAGIGSEDGLVSAAGACGFDAVWDDRRTKHYDNSDPHRTYGVSGMGLAHCRLGRHRLDEHDLDHP</sequence>
<protein>
    <submittedName>
        <fullName evidence="1">Uncharacterized protein</fullName>
    </submittedName>
</protein>
<reference evidence="1" key="1">
    <citation type="submission" date="2024-04" db="EMBL/GenBank/DDBJ databases">
        <title>Phylogenomic analyses of a clade within the roseobacter group suggest taxonomic reassignments of species of the genera Aestuariivita, Citreicella, Loktanella, Nautella, Pelagibaca, Ruegeria, Thalassobius, Thiobacimonas and Tropicibacter, and the proposal o.</title>
        <authorList>
            <person name="Jeon C.O."/>
        </authorList>
    </citation>
    <scope>NUCLEOTIDE SEQUENCE</scope>
    <source>
        <strain evidence="1">SS1-5</strain>
    </source>
</reference>